<accession>A0A9Q3KS46</accession>
<evidence type="ECO:0000256" key="1">
    <source>
        <dbReference type="SAM" id="MobiDB-lite"/>
    </source>
</evidence>
<comment type="caution">
    <text evidence="2">The sequence shown here is derived from an EMBL/GenBank/DDBJ whole genome shotgun (WGS) entry which is preliminary data.</text>
</comment>
<proteinExistence type="predicted"/>
<feature type="compositionally biased region" description="Acidic residues" evidence="1">
    <location>
        <begin position="12"/>
        <end position="33"/>
    </location>
</feature>
<feature type="compositionally biased region" description="Basic and acidic residues" evidence="1">
    <location>
        <begin position="1"/>
        <end position="11"/>
    </location>
</feature>
<gene>
    <name evidence="2" type="ORF">O181_125747</name>
</gene>
<reference evidence="2" key="1">
    <citation type="submission" date="2021-03" db="EMBL/GenBank/DDBJ databases">
        <title>Draft genome sequence of rust myrtle Austropuccinia psidii MF-1, a brazilian biotype.</title>
        <authorList>
            <person name="Quecine M.C."/>
            <person name="Pachon D.M.R."/>
            <person name="Bonatelli M.L."/>
            <person name="Correr F.H."/>
            <person name="Franceschini L.M."/>
            <person name="Leite T.F."/>
            <person name="Margarido G.R.A."/>
            <person name="Almeida C.A."/>
            <person name="Ferrarezi J.A."/>
            <person name="Labate C.A."/>
        </authorList>
    </citation>
    <scope>NUCLEOTIDE SEQUENCE</scope>
    <source>
        <strain evidence="2">MF-1</strain>
    </source>
</reference>
<keyword evidence="3" id="KW-1185">Reference proteome</keyword>
<feature type="region of interest" description="Disordered" evidence="1">
    <location>
        <begin position="1"/>
        <end position="60"/>
    </location>
</feature>
<dbReference type="Proteomes" id="UP000765509">
    <property type="component" value="Unassembled WGS sequence"/>
</dbReference>
<sequence>MSEGERARLGEFEDEEGEESVEEEDSGETEVADALENAPEVPQSSNLAPTNQPLVSQSDPSLLRMMEQMTQFMEQVTQAASPRDNLKASAFKTP</sequence>
<evidence type="ECO:0000313" key="2">
    <source>
        <dbReference type="EMBL" id="MBW0586032.1"/>
    </source>
</evidence>
<dbReference type="AlphaFoldDB" id="A0A9Q3KS46"/>
<name>A0A9Q3KS46_9BASI</name>
<protein>
    <submittedName>
        <fullName evidence="2">Uncharacterized protein</fullName>
    </submittedName>
</protein>
<organism evidence="2 3">
    <name type="scientific">Austropuccinia psidii MF-1</name>
    <dbReference type="NCBI Taxonomy" id="1389203"/>
    <lineage>
        <taxon>Eukaryota</taxon>
        <taxon>Fungi</taxon>
        <taxon>Dikarya</taxon>
        <taxon>Basidiomycota</taxon>
        <taxon>Pucciniomycotina</taxon>
        <taxon>Pucciniomycetes</taxon>
        <taxon>Pucciniales</taxon>
        <taxon>Sphaerophragmiaceae</taxon>
        <taxon>Austropuccinia</taxon>
    </lineage>
</organism>
<dbReference type="EMBL" id="AVOT02122712">
    <property type="protein sequence ID" value="MBW0586032.1"/>
    <property type="molecule type" value="Genomic_DNA"/>
</dbReference>
<feature type="compositionally biased region" description="Polar residues" evidence="1">
    <location>
        <begin position="42"/>
        <end position="60"/>
    </location>
</feature>
<evidence type="ECO:0000313" key="3">
    <source>
        <dbReference type="Proteomes" id="UP000765509"/>
    </source>
</evidence>